<protein>
    <submittedName>
        <fullName evidence="1">Uncharacterized protein</fullName>
    </submittedName>
</protein>
<organism evidence="1 2">
    <name type="scientific">Sphaerodactylus townsendi</name>
    <dbReference type="NCBI Taxonomy" id="933632"/>
    <lineage>
        <taxon>Eukaryota</taxon>
        <taxon>Metazoa</taxon>
        <taxon>Chordata</taxon>
        <taxon>Craniata</taxon>
        <taxon>Vertebrata</taxon>
        <taxon>Euteleostomi</taxon>
        <taxon>Lepidosauria</taxon>
        <taxon>Squamata</taxon>
        <taxon>Bifurcata</taxon>
        <taxon>Gekkota</taxon>
        <taxon>Sphaerodactylidae</taxon>
        <taxon>Sphaerodactylus</taxon>
    </lineage>
</organism>
<comment type="caution">
    <text evidence="1">The sequence shown here is derived from an EMBL/GenBank/DDBJ whole genome shotgun (WGS) entry which is preliminary data.</text>
</comment>
<dbReference type="EMBL" id="CM037618">
    <property type="protein sequence ID" value="KAH8000547.1"/>
    <property type="molecule type" value="Genomic_DNA"/>
</dbReference>
<gene>
    <name evidence="1" type="ORF">K3G42_026132</name>
</gene>
<keyword evidence="2" id="KW-1185">Reference proteome</keyword>
<proteinExistence type="predicted"/>
<evidence type="ECO:0000313" key="2">
    <source>
        <dbReference type="Proteomes" id="UP000827872"/>
    </source>
</evidence>
<accession>A0ACB8F609</accession>
<evidence type="ECO:0000313" key="1">
    <source>
        <dbReference type="EMBL" id="KAH8000547.1"/>
    </source>
</evidence>
<reference evidence="1" key="1">
    <citation type="submission" date="2021-08" db="EMBL/GenBank/DDBJ databases">
        <title>The first chromosome-level gecko genome reveals the dynamic sex chromosomes of Neotropical dwarf geckos (Sphaerodactylidae: Sphaerodactylus).</title>
        <authorList>
            <person name="Pinto B.J."/>
            <person name="Keating S.E."/>
            <person name="Gamble T."/>
        </authorList>
    </citation>
    <scope>NUCLEOTIDE SEQUENCE</scope>
    <source>
        <strain evidence="1">TG3544</strain>
    </source>
</reference>
<dbReference type="Proteomes" id="UP000827872">
    <property type="component" value="Linkage Group LG05"/>
</dbReference>
<name>A0ACB8F609_9SAUR</name>
<sequence>MGPAPDAEKAWQESPAPLARVGATSGQEEVTRTSSTLLLRLRFQAHSLIKLSPPTQLPQGWEQEDLQLANGSVLGRTNGSVLGPFPTLVVPLYAALQLNSLACPSGRHDPV</sequence>